<reference evidence="4 5" key="1">
    <citation type="journal article" date="2017" name="Nature">
        <title>The Apostasia genome and the evolution of orchids.</title>
        <authorList>
            <person name="Zhang G.Q."/>
            <person name="Liu K.W."/>
            <person name="Li Z."/>
            <person name="Lohaus R."/>
            <person name="Hsiao Y.Y."/>
            <person name="Niu S.C."/>
            <person name="Wang J.Y."/>
            <person name="Lin Y.C."/>
            <person name="Xu Q."/>
            <person name="Chen L.J."/>
            <person name="Yoshida K."/>
            <person name="Fujiwara S."/>
            <person name="Wang Z.W."/>
            <person name="Zhang Y.Q."/>
            <person name="Mitsuda N."/>
            <person name="Wang M."/>
            <person name="Liu G.H."/>
            <person name="Pecoraro L."/>
            <person name="Huang H.X."/>
            <person name="Xiao X.J."/>
            <person name="Lin M."/>
            <person name="Wu X.Y."/>
            <person name="Wu W.L."/>
            <person name="Chen Y.Y."/>
            <person name="Chang S.B."/>
            <person name="Sakamoto S."/>
            <person name="Ohme-Takagi M."/>
            <person name="Yagi M."/>
            <person name="Zeng S.J."/>
            <person name="Shen C.Y."/>
            <person name="Yeh C.M."/>
            <person name="Luo Y.B."/>
            <person name="Tsai W.C."/>
            <person name="Van de Peer Y."/>
            <person name="Liu Z.J."/>
        </authorList>
    </citation>
    <scope>NUCLEOTIDE SEQUENCE [LARGE SCALE GENOMIC DNA]</scope>
    <source>
        <strain evidence="5">cv. Shenzhen</strain>
        <tissue evidence="4">Stem</tissue>
    </source>
</reference>
<dbReference type="Gene3D" id="1.25.40.20">
    <property type="entry name" value="Ankyrin repeat-containing domain"/>
    <property type="match status" value="1"/>
</dbReference>
<dbReference type="OrthoDB" id="194358at2759"/>
<evidence type="ECO:0000256" key="3">
    <source>
        <dbReference type="PROSITE-ProRule" id="PRU00023"/>
    </source>
</evidence>
<protein>
    <submittedName>
        <fullName evidence="4">E3 ubiquitin-protein ligase XBAT31</fullName>
    </submittedName>
</protein>
<dbReference type="PROSITE" id="PS50088">
    <property type="entry name" value="ANK_REPEAT"/>
    <property type="match status" value="1"/>
</dbReference>
<feature type="repeat" description="ANK" evidence="3">
    <location>
        <begin position="118"/>
        <end position="150"/>
    </location>
</feature>
<keyword evidence="1" id="KW-0677">Repeat</keyword>
<dbReference type="AlphaFoldDB" id="A0A2I0AYZ9"/>
<dbReference type="SMART" id="SM00248">
    <property type="entry name" value="ANK"/>
    <property type="match status" value="2"/>
</dbReference>
<evidence type="ECO:0000256" key="1">
    <source>
        <dbReference type="ARBA" id="ARBA00022737"/>
    </source>
</evidence>
<dbReference type="Pfam" id="PF12796">
    <property type="entry name" value="Ank_2"/>
    <property type="match status" value="1"/>
</dbReference>
<dbReference type="EMBL" id="KZ451935">
    <property type="protein sequence ID" value="PKA60755.1"/>
    <property type="molecule type" value="Genomic_DNA"/>
</dbReference>
<proteinExistence type="predicted"/>
<evidence type="ECO:0000256" key="2">
    <source>
        <dbReference type="ARBA" id="ARBA00023043"/>
    </source>
</evidence>
<accession>A0A2I0AYZ9</accession>
<dbReference type="SUPFAM" id="SSF48403">
    <property type="entry name" value="Ankyrin repeat"/>
    <property type="match status" value="1"/>
</dbReference>
<organism evidence="4 5">
    <name type="scientific">Apostasia shenzhenica</name>
    <dbReference type="NCBI Taxonomy" id="1088818"/>
    <lineage>
        <taxon>Eukaryota</taxon>
        <taxon>Viridiplantae</taxon>
        <taxon>Streptophyta</taxon>
        <taxon>Embryophyta</taxon>
        <taxon>Tracheophyta</taxon>
        <taxon>Spermatophyta</taxon>
        <taxon>Magnoliopsida</taxon>
        <taxon>Liliopsida</taxon>
        <taxon>Asparagales</taxon>
        <taxon>Orchidaceae</taxon>
        <taxon>Apostasioideae</taxon>
        <taxon>Apostasia</taxon>
    </lineage>
</organism>
<dbReference type="PANTHER" id="PTHR24173:SF90">
    <property type="entry name" value="RING-TYPE DOMAIN-CONTAINING PROTEIN"/>
    <property type="match status" value="1"/>
</dbReference>
<sequence length="237" mass="26523">MEASATLRSKLSHLRNPAGAEAWSRLSVRRSATLEALEELKRHEMKNSLRDLIQSLKQQYRDYQLVAKVSQAKNQASHPAQILMFDSMNRRTCLHYATCYGHSDCLGFARFVNVRDVKGATPLYIATKQGQPACVLMLLDKGALVCASTGDYGLKRLMVAVVILEAHRSTWQLVSGGCLESMRVLLAWGADRLQMDSSGFEFISANFWLDNTLCDCIETESLEMRCSAESILCIEVH</sequence>
<dbReference type="InterPro" id="IPR002110">
    <property type="entry name" value="Ankyrin_rpt"/>
</dbReference>
<dbReference type="STRING" id="1088818.A0A2I0AYZ9"/>
<dbReference type="PANTHER" id="PTHR24173">
    <property type="entry name" value="ANKYRIN REPEAT CONTAINING"/>
    <property type="match status" value="1"/>
</dbReference>
<evidence type="ECO:0000313" key="5">
    <source>
        <dbReference type="Proteomes" id="UP000236161"/>
    </source>
</evidence>
<evidence type="ECO:0000313" key="4">
    <source>
        <dbReference type="EMBL" id="PKA60755.1"/>
    </source>
</evidence>
<gene>
    <name evidence="4" type="primary">XBAT31</name>
    <name evidence="4" type="ORF">AXF42_Ash006389</name>
</gene>
<dbReference type="Proteomes" id="UP000236161">
    <property type="component" value="Unassembled WGS sequence"/>
</dbReference>
<dbReference type="InterPro" id="IPR036770">
    <property type="entry name" value="Ankyrin_rpt-contain_sf"/>
</dbReference>
<name>A0A2I0AYZ9_9ASPA</name>
<keyword evidence="2 3" id="KW-0040">ANK repeat</keyword>
<dbReference type="PROSITE" id="PS50297">
    <property type="entry name" value="ANK_REP_REGION"/>
    <property type="match status" value="1"/>
</dbReference>
<keyword evidence="5" id="KW-1185">Reference proteome</keyword>